<dbReference type="InterPro" id="IPR020825">
    <property type="entry name" value="Phe-tRNA_synthase-like_B3/B4"/>
</dbReference>
<dbReference type="GO" id="GO:0008270">
    <property type="term" value="F:zinc ion binding"/>
    <property type="evidence" value="ECO:0007669"/>
    <property type="project" value="UniProtKB-KW"/>
</dbReference>
<dbReference type="FunFam" id="3.30.160.60:FF:000216">
    <property type="entry name" value="Zinc finger protein 384 like"/>
    <property type="match status" value="1"/>
</dbReference>
<keyword evidence="3" id="KW-0433">Leucine-rich repeat</keyword>
<dbReference type="PROSITE" id="PS00028">
    <property type="entry name" value="ZINC_FINGER_C2H2_1"/>
    <property type="match status" value="6"/>
</dbReference>
<dbReference type="GO" id="GO:0000978">
    <property type="term" value="F:RNA polymerase II cis-regulatory region sequence-specific DNA binding"/>
    <property type="evidence" value="ECO:0007669"/>
    <property type="project" value="TreeGrafter"/>
</dbReference>
<feature type="compositionally biased region" description="Basic and acidic residues" evidence="14">
    <location>
        <begin position="596"/>
        <end position="605"/>
    </location>
</feature>
<dbReference type="InterPro" id="IPR013087">
    <property type="entry name" value="Znf_C2H2_type"/>
</dbReference>
<feature type="region of interest" description="Disordered" evidence="14">
    <location>
        <begin position="183"/>
        <end position="202"/>
    </location>
</feature>
<dbReference type="Gene3D" id="3.80.10.10">
    <property type="entry name" value="Ribonuclease Inhibitor"/>
    <property type="match status" value="1"/>
</dbReference>
<feature type="region of interest" description="Disordered" evidence="14">
    <location>
        <begin position="117"/>
        <end position="136"/>
    </location>
</feature>
<feature type="domain" description="C2H2-type" evidence="15">
    <location>
        <begin position="1213"/>
        <end position="1236"/>
    </location>
</feature>
<proteinExistence type="inferred from homology"/>
<evidence type="ECO:0000256" key="10">
    <source>
        <dbReference type="ARBA" id="ARBA00023163"/>
    </source>
</evidence>
<feature type="compositionally biased region" description="Pro residues" evidence="14">
    <location>
        <begin position="184"/>
        <end position="202"/>
    </location>
</feature>
<feature type="domain" description="C2H2-type" evidence="15">
    <location>
        <begin position="1153"/>
        <end position="1182"/>
    </location>
</feature>
<dbReference type="Proteomes" id="UP001474421">
    <property type="component" value="Unassembled WGS sequence"/>
</dbReference>
<feature type="region of interest" description="Disordered" evidence="14">
    <location>
        <begin position="571"/>
        <end position="624"/>
    </location>
</feature>
<sequence length="1262" mass="135710">MAAPGGVEECWPELAAAVAGGRREMRLEAGEALERRVREAGGRLPAALGELGAALRSLEVRGCPELREPGAALGLLSGLHALALPGCALGPAGLSLAGRLLPIGLRSLDLSDNGLEELPPQLGGLDGAGEEEAGGEAPALPELRVLNLRRNRLRGLGPGLSRSAPALQELLLGGNRLRALPGTMLPPPPAQRGRRPGPPPSPLPLLGLLEAAGNELEVLGAEVARLAGLKTLDVSNNKLSEIPAELADCPKLKDVNLKGNALKDKRLEKMVNGCQTKSILEYLRRGRGKQEGGAEREESRKKKREKNKKKTGSDDELEDTQKLLVKILHISDNLAPLVVKASPSAKDVRPYIVCCVVKGMDFSTGNALKRFLSVQTKLHEDLCEKRTAATIATHDLQLVKGPLVYEARAPEELKIVPLGRKETKANDLLRQLQAEAEEQRKQKKRQNISGLYKYLQLLDGKENYPCLADAEGAVISFPPITNSEKTKLGKTTTDLLLEVTSGTSLQLCKDVMDTLIVKMAELNKLTAVHKDGEAGSDHEILAPEGSPPNSPLVLEQLCGEGSANIALQQRPPLPAGEASQPAMQEGRRRGGGVGREGSEGEREFGKMYPSGANLPAPPPLAVQGGGRLQKKRLLHALAGPPSLARVGVSSRPPPRGKRRRRERGRLGGAPPSPFADGWRRRGNLQAEHVYLQNMASPTCFKNNTGCHFFFFCLRFSIKTDPAGGGGGGEGEAGREGGRGGAFGGLFSPIPKEEEKSDFSFSPPQFAAEFCFASCSALASGLPGAGPAAGRRDRGRVAGGVAQAPPRLCLPTRVEEGAWTRPEEKPAWKRGGGEEPQEMQNKGRSEVHNNTLLARVQDAPMAEPRFNNTYFWPPPPTMPSQLDNLVLINKIKEQLMAEKIRPPHLPPTSVSSQQPLLVPPSPAESSPSIMSIPKLQQVPGLHPQAVPQPDVALHARPATSTVTGLGLGSRTPAVSTSESSTGTGTSTASTPTSSSQSHLIASSPTLISGITSPPLLDSIKTIQGHSLLGPPKSERGRKKIKAENPSGPPVLVVPYPILASGDIGKEGKTYRCKVCPLTFFTKSEMQIHSKSHTEAKPHKCPHCSKSFANASYLAQHLRIHLGVKPYHCSYCEKSFRQLSHLQQHTRIHTGDRPYKCPHAGCEKAFTQLSNLQSHQRQHNKDKPYKCPNCYRAYSDSASLQIHLSAHAIKHAKAYCCSMCGRAYTSETYLMKHMSKHTVVEHLVSQHSPQRTESPGIPVRISLI</sequence>
<feature type="region of interest" description="Disordered" evidence="14">
    <location>
        <begin position="818"/>
        <end position="844"/>
    </location>
</feature>
<keyword evidence="13" id="KW-0175">Coiled coil</keyword>
<evidence type="ECO:0000313" key="17">
    <source>
        <dbReference type="Proteomes" id="UP001474421"/>
    </source>
</evidence>
<dbReference type="SUPFAM" id="SSF57667">
    <property type="entry name" value="beta-beta-alpha zinc fingers"/>
    <property type="match status" value="3"/>
</dbReference>
<feature type="compositionally biased region" description="Basic residues" evidence="14">
    <location>
        <begin position="301"/>
        <end position="310"/>
    </location>
</feature>
<feature type="domain" description="C2H2-type" evidence="15">
    <location>
        <begin position="1125"/>
        <end position="1152"/>
    </location>
</feature>
<keyword evidence="4" id="KW-0479">Metal-binding</keyword>
<dbReference type="GO" id="GO:0031519">
    <property type="term" value="C:PcG protein complex"/>
    <property type="evidence" value="ECO:0007669"/>
    <property type="project" value="TreeGrafter"/>
</dbReference>
<dbReference type="PROSITE" id="PS51450">
    <property type="entry name" value="LRR"/>
    <property type="match status" value="2"/>
</dbReference>
<dbReference type="GO" id="GO:0004826">
    <property type="term" value="F:phenylalanine-tRNA ligase activity"/>
    <property type="evidence" value="ECO:0007669"/>
    <property type="project" value="InterPro"/>
</dbReference>
<evidence type="ECO:0000256" key="14">
    <source>
        <dbReference type="SAM" id="MobiDB-lite"/>
    </source>
</evidence>
<dbReference type="InterPro" id="IPR036236">
    <property type="entry name" value="Znf_C2H2_sf"/>
</dbReference>
<dbReference type="SMART" id="SM00355">
    <property type="entry name" value="ZnF_C2H2"/>
    <property type="match status" value="6"/>
</dbReference>
<evidence type="ECO:0000256" key="8">
    <source>
        <dbReference type="ARBA" id="ARBA00023015"/>
    </source>
</evidence>
<comment type="subcellular location">
    <subcellularLocation>
        <location evidence="1">Nucleus</location>
    </subcellularLocation>
</comment>
<dbReference type="InterPro" id="IPR001611">
    <property type="entry name" value="Leu-rich_rpt"/>
</dbReference>
<feature type="compositionally biased region" description="Basic and acidic residues" evidence="14">
    <location>
        <begin position="818"/>
        <end position="832"/>
    </location>
</feature>
<keyword evidence="5" id="KW-0677">Repeat</keyword>
<feature type="compositionally biased region" description="Basic residues" evidence="14">
    <location>
        <begin position="654"/>
        <end position="663"/>
    </location>
</feature>
<keyword evidence="7" id="KW-0862">Zinc</keyword>
<dbReference type="Pfam" id="PF00096">
    <property type="entry name" value="zf-C2H2"/>
    <property type="match status" value="5"/>
</dbReference>
<organism evidence="16 17">
    <name type="scientific">Crotalus adamanteus</name>
    <name type="common">Eastern diamondback rattlesnake</name>
    <dbReference type="NCBI Taxonomy" id="8729"/>
    <lineage>
        <taxon>Eukaryota</taxon>
        <taxon>Metazoa</taxon>
        <taxon>Chordata</taxon>
        <taxon>Craniata</taxon>
        <taxon>Vertebrata</taxon>
        <taxon>Euteleostomi</taxon>
        <taxon>Lepidosauria</taxon>
        <taxon>Squamata</taxon>
        <taxon>Bifurcata</taxon>
        <taxon>Unidentata</taxon>
        <taxon>Episquamata</taxon>
        <taxon>Toxicofera</taxon>
        <taxon>Serpentes</taxon>
        <taxon>Colubroidea</taxon>
        <taxon>Viperidae</taxon>
        <taxon>Crotalinae</taxon>
        <taxon>Crotalus</taxon>
    </lineage>
</organism>
<evidence type="ECO:0000256" key="5">
    <source>
        <dbReference type="ARBA" id="ARBA00022737"/>
    </source>
</evidence>
<reference evidence="16 17" key="1">
    <citation type="journal article" date="2024" name="Proc. Natl. Acad. Sci. U.S.A.">
        <title>The genetic regulatory architecture and epigenomic basis for age-related changes in rattlesnake venom.</title>
        <authorList>
            <person name="Hogan M.P."/>
            <person name="Holding M.L."/>
            <person name="Nystrom G.S."/>
            <person name="Colston T.J."/>
            <person name="Bartlett D.A."/>
            <person name="Mason A.J."/>
            <person name="Ellsworth S.A."/>
            <person name="Rautsaw R.M."/>
            <person name="Lawrence K.C."/>
            <person name="Strickland J.L."/>
            <person name="He B."/>
            <person name="Fraser P."/>
            <person name="Margres M.J."/>
            <person name="Gilbert D.M."/>
            <person name="Gibbs H.L."/>
            <person name="Parkinson C.L."/>
            <person name="Rokyta D.R."/>
        </authorList>
    </citation>
    <scope>NUCLEOTIDE SEQUENCE [LARGE SCALE GENOMIC DNA]</scope>
    <source>
        <strain evidence="16">DRR0105</strain>
    </source>
</reference>
<feature type="region of interest" description="Disordered" evidence="14">
    <location>
        <begin position="1023"/>
        <end position="1044"/>
    </location>
</feature>
<dbReference type="SMART" id="SM00369">
    <property type="entry name" value="LRR_TYP"/>
    <property type="match status" value="4"/>
</dbReference>
<dbReference type="FunFam" id="3.30.160.60:FF:000377">
    <property type="entry name" value="zinc finger protein 362 isoform X4"/>
    <property type="match status" value="1"/>
</dbReference>
<dbReference type="FunFam" id="3.30.160.60:FF:000233">
    <property type="entry name" value="Putative zinc finger protein 362"/>
    <property type="match status" value="1"/>
</dbReference>
<evidence type="ECO:0000256" key="4">
    <source>
        <dbReference type="ARBA" id="ARBA00022723"/>
    </source>
</evidence>
<keyword evidence="11" id="KW-0539">Nucleus</keyword>
<keyword evidence="9" id="KW-0238">DNA-binding</keyword>
<dbReference type="Gene3D" id="3.50.40.10">
    <property type="entry name" value="Phenylalanyl-trna Synthetase, Chain B, domain 3"/>
    <property type="match status" value="1"/>
</dbReference>
<dbReference type="SUPFAM" id="SSF52058">
    <property type="entry name" value="L domain-like"/>
    <property type="match status" value="1"/>
</dbReference>
<keyword evidence="8" id="KW-0805">Transcription regulation</keyword>
<keyword evidence="17" id="KW-1185">Reference proteome</keyword>
<comment type="caution">
    <text evidence="16">The sequence shown here is derived from an EMBL/GenBank/DDBJ whole genome shotgun (WGS) entry which is preliminary data.</text>
</comment>
<feature type="region of interest" description="Disordered" evidence="14">
    <location>
        <begin position="285"/>
        <end position="315"/>
    </location>
</feature>
<feature type="coiled-coil region" evidence="13">
    <location>
        <begin position="418"/>
        <end position="449"/>
    </location>
</feature>
<dbReference type="EMBL" id="JAOTOJ010000017">
    <property type="protein sequence ID" value="KAK9392168.1"/>
    <property type="molecule type" value="Genomic_DNA"/>
</dbReference>
<dbReference type="SMART" id="SM00873">
    <property type="entry name" value="B3_4"/>
    <property type="match status" value="1"/>
</dbReference>
<keyword evidence="6 12" id="KW-0863">Zinc-finger</keyword>
<dbReference type="PANTHER" id="PTHR14003">
    <property type="entry name" value="TRANSCRIPTIONAL REPRESSOR PROTEIN YY"/>
    <property type="match status" value="1"/>
</dbReference>
<evidence type="ECO:0000256" key="9">
    <source>
        <dbReference type="ARBA" id="ARBA00023125"/>
    </source>
</evidence>
<dbReference type="SMART" id="SM00364">
    <property type="entry name" value="LRR_BAC"/>
    <property type="match status" value="4"/>
</dbReference>
<accession>A0AAW1AR25</accession>
<feature type="compositionally biased region" description="Basic and acidic residues" evidence="14">
    <location>
        <begin position="285"/>
        <end position="300"/>
    </location>
</feature>
<evidence type="ECO:0000256" key="3">
    <source>
        <dbReference type="ARBA" id="ARBA00022614"/>
    </source>
</evidence>
<gene>
    <name evidence="16" type="ORF">NXF25_017755</name>
</gene>
<dbReference type="FunFam" id="3.30.160.60:FF:000158">
    <property type="entry name" value="Zinc finger protein 362"/>
    <property type="match status" value="1"/>
</dbReference>
<feature type="domain" description="C2H2-type" evidence="15">
    <location>
        <begin position="1097"/>
        <end position="1124"/>
    </location>
</feature>
<evidence type="ECO:0000256" key="7">
    <source>
        <dbReference type="ARBA" id="ARBA00022833"/>
    </source>
</evidence>
<feature type="domain" description="C2H2-type" evidence="15">
    <location>
        <begin position="1069"/>
        <end position="1096"/>
    </location>
</feature>
<evidence type="ECO:0000256" key="13">
    <source>
        <dbReference type="SAM" id="Coils"/>
    </source>
</evidence>
<dbReference type="InterPro" id="IPR005146">
    <property type="entry name" value="B3/B4_tRNA-bd"/>
</dbReference>
<dbReference type="GO" id="GO:0000785">
    <property type="term" value="C:chromatin"/>
    <property type="evidence" value="ECO:0007669"/>
    <property type="project" value="TreeGrafter"/>
</dbReference>
<evidence type="ECO:0000256" key="12">
    <source>
        <dbReference type="PROSITE-ProRule" id="PRU00042"/>
    </source>
</evidence>
<feature type="region of interest" description="Disordered" evidence="14">
    <location>
        <begin position="639"/>
        <end position="679"/>
    </location>
</feature>
<evidence type="ECO:0000313" key="16">
    <source>
        <dbReference type="EMBL" id="KAK9392168.1"/>
    </source>
</evidence>
<dbReference type="PANTHER" id="PTHR14003:SF19">
    <property type="entry name" value="YY2 TRANSCRIPTION FACTOR"/>
    <property type="match status" value="1"/>
</dbReference>
<dbReference type="GO" id="GO:0003723">
    <property type="term" value="F:RNA binding"/>
    <property type="evidence" value="ECO:0007669"/>
    <property type="project" value="InterPro"/>
</dbReference>
<feature type="compositionally biased region" description="Low complexity" evidence="14">
    <location>
        <begin position="974"/>
        <end position="996"/>
    </location>
</feature>
<evidence type="ECO:0000256" key="6">
    <source>
        <dbReference type="ARBA" id="ARBA00022771"/>
    </source>
</evidence>
<name>A0AAW1AR25_CROAD</name>
<feature type="region of interest" description="Disordered" evidence="14">
    <location>
        <begin position="901"/>
        <end position="928"/>
    </location>
</feature>
<dbReference type="Gene3D" id="3.30.160.60">
    <property type="entry name" value="Classic Zinc Finger"/>
    <property type="match status" value="4"/>
</dbReference>
<protein>
    <submittedName>
        <fullName evidence="16">Zinc finger protein</fullName>
    </submittedName>
</protein>
<evidence type="ECO:0000256" key="2">
    <source>
        <dbReference type="ARBA" id="ARBA00006991"/>
    </source>
</evidence>
<feature type="region of interest" description="Disordered" evidence="14">
    <location>
        <begin position="960"/>
        <end position="999"/>
    </location>
</feature>
<evidence type="ECO:0000259" key="15">
    <source>
        <dbReference type="PROSITE" id="PS50157"/>
    </source>
</evidence>
<dbReference type="InterPro" id="IPR003591">
    <property type="entry name" value="Leu-rich_rpt_typical-subtyp"/>
</dbReference>
<keyword evidence="10" id="KW-0804">Transcription</keyword>
<comment type="similarity">
    <text evidence="2">Belongs to the krueppel C2H2-type zinc-finger protein family.</text>
</comment>
<dbReference type="GO" id="GO:0000981">
    <property type="term" value="F:DNA-binding transcription factor activity, RNA polymerase II-specific"/>
    <property type="evidence" value="ECO:0007669"/>
    <property type="project" value="TreeGrafter"/>
</dbReference>
<feature type="domain" description="C2H2-type" evidence="15">
    <location>
        <begin position="1183"/>
        <end position="1210"/>
    </location>
</feature>
<dbReference type="PROSITE" id="PS50157">
    <property type="entry name" value="ZINC_FINGER_C2H2_2"/>
    <property type="match status" value="6"/>
</dbReference>
<dbReference type="Pfam" id="PF00560">
    <property type="entry name" value="LRR_1"/>
    <property type="match status" value="2"/>
</dbReference>
<dbReference type="InterPro" id="IPR032675">
    <property type="entry name" value="LRR_dom_sf"/>
</dbReference>
<evidence type="ECO:0000256" key="1">
    <source>
        <dbReference type="ARBA" id="ARBA00004123"/>
    </source>
</evidence>
<dbReference type="AlphaFoldDB" id="A0AAW1AR25"/>
<evidence type="ECO:0000256" key="11">
    <source>
        <dbReference type="ARBA" id="ARBA00023242"/>
    </source>
</evidence>
<dbReference type="GO" id="GO:0005667">
    <property type="term" value="C:transcription regulator complex"/>
    <property type="evidence" value="ECO:0007669"/>
    <property type="project" value="TreeGrafter"/>
</dbReference>